<accession>A4U8P2</accession>
<feature type="compositionally biased region" description="Basic residues" evidence="1">
    <location>
        <begin position="116"/>
        <end position="129"/>
    </location>
</feature>
<sequence length="162" mass="17514">MTTTVSKITRNSHVDPLFRMDNLPFMIVLPGTVSGNAGTRSELDGVGTTVTARDPASRVLAKPPRNAVGMTAKTMKFRWLPESAAELRARRGSRHLTRAIEPGTARLSPSSAGTRGRPRVERRRQHRTRPPSGTRGRPQTACRESILGPPVPAASGGTRSEL</sequence>
<proteinExistence type="predicted"/>
<name>A4U8P2_9BACT</name>
<dbReference type="EMBL" id="DQ438986">
    <property type="protein sequence ID" value="ABE03896.1"/>
    <property type="molecule type" value="Genomic_DNA"/>
</dbReference>
<protein>
    <submittedName>
        <fullName evidence="2">Uncharacterized protein</fullName>
    </submittedName>
</protein>
<reference evidence="2" key="1">
    <citation type="journal article" date="2007" name="Appl. Environ. Microbiol.">
        <title>Widespread occurrence and genomic context of unusually small polyketide synthase genes in microbial consortia associated with marine sponges.</title>
        <authorList>
            <person name="Fieseler L."/>
            <person name="Hentschel U."/>
            <person name="Grozdanov L."/>
            <person name="Schirmer A."/>
            <person name="Wen G."/>
            <person name="Platzer M."/>
            <person name="Hrvatin S."/>
            <person name="Butzke D."/>
            <person name="Zimmermann K."/>
            <person name="Piel J."/>
        </authorList>
    </citation>
    <scope>NUCLEOTIDE SEQUENCE</scope>
</reference>
<evidence type="ECO:0000313" key="2">
    <source>
        <dbReference type="EMBL" id="ABE03896.1"/>
    </source>
</evidence>
<feature type="region of interest" description="Disordered" evidence="1">
    <location>
        <begin position="90"/>
        <end position="162"/>
    </location>
</feature>
<evidence type="ECO:0000256" key="1">
    <source>
        <dbReference type="SAM" id="MobiDB-lite"/>
    </source>
</evidence>
<organism evidence="2">
    <name type="scientific">Aplysina aerophoba bacterial symbiont clone pAE27P20</name>
    <dbReference type="NCBI Taxonomy" id="377636"/>
    <lineage>
        <taxon>Bacteria</taxon>
        <taxon>environmental samples</taxon>
    </lineage>
</organism>
<dbReference type="AlphaFoldDB" id="A4U8P2"/>